<protein>
    <submittedName>
        <fullName evidence="1">Uncharacterized protein</fullName>
    </submittedName>
</protein>
<keyword evidence="2" id="KW-1185">Reference proteome</keyword>
<evidence type="ECO:0000313" key="2">
    <source>
        <dbReference type="Proteomes" id="UP000318017"/>
    </source>
</evidence>
<proteinExistence type="predicted"/>
<gene>
    <name evidence="1" type="ORF">Q31a_05320</name>
</gene>
<dbReference type="AlphaFoldDB" id="A0A518G0W6"/>
<organism evidence="1 2">
    <name type="scientific">Aureliella helgolandensis</name>
    <dbReference type="NCBI Taxonomy" id="2527968"/>
    <lineage>
        <taxon>Bacteria</taxon>
        <taxon>Pseudomonadati</taxon>
        <taxon>Planctomycetota</taxon>
        <taxon>Planctomycetia</taxon>
        <taxon>Pirellulales</taxon>
        <taxon>Pirellulaceae</taxon>
        <taxon>Aureliella</taxon>
    </lineage>
</organism>
<dbReference type="KEGG" id="ahel:Q31a_05320"/>
<reference evidence="1 2" key="1">
    <citation type="submission" date="2019-02" db="EMBL/GenBank/DDBJ databases">
        <title>Deep-cultivation of Planctomycetes and their phenomic and genomic characterization uncovers novel biology.</title>
        <authorList>
            <person name="Wiegand S."/>
            <person name="Jogler M."/>
            <person name="Boedeker C."/>
            <person name="Pinto D."/>
            <person name="Vollmers J."/>
            <person name="Rivas-Marin E."/>
            <person name="Kohn T."/>
            <person name="Peeters S.H."/>
            <person name="Heuer A."/>
            <person name="Rast P."/>
            <person name="Oberbeckmann S."/>
            <person name="Bunk B."/>
            <person name="Jeske O."/>
            <person name="Meyerdierks A."/>
            <person name="Storesund J.E."/>
            <person name="Kallscheuer N."/>
            <person name="Luecker S."/>
            <person name="Lage O.M."/>
            <person name="Pohl T."/>
            <person name="Merkel B.J."/>
            <person name="Hornburger P."/>
            <person name="Mueller R.-W."/>
            <person name="Bruemmer F."/>
            <person name="Labrenz M."/>
            <person name="Spormann A.M."/>
            <person name="Op den Camp H."/>
            <person name="Overmann J."/>
            <person name="Amann R."/>
            <person name="Jetten M.S.M."/>
            <person name="Mascher T."/>
            <person name="Medema M.H."/>
            <person name="Devos D.P."/>
            <person name="Kaster A.-K."/>
            <person name="Ovreas L."/>
            <person name="Rohde M."/>
            <person name="Galperin M.Y."/>
            <person name="Jogler C."/>
        </authorList>
    </citation>
    <scope>NUCLEOTIDE SEQUENCE [LARGE SCALE GENOMIC DNA]</scope>
    <source>
        <strain evidence="1 2">Q31a</strain>
    </source>
</reference>
<evidence type="ECO:0000313" key="1">
    <source>
        <dbReference type="EMBL" id="QDV22248.1"/>
    </source>
</evidence>
<accession>A0A518G0W6</accession>
<sequence>MTELLILMILQHNAKRLEYRTVDGEFRVAEIIDEQAFEFPSPPECARDPILKHLQMIFDVSPGSAKQKQLKVGTSQAAARCEISADYQYATITVVHPFTPYADLLSELRRFWRTHAANKGYFALLKFYLQSYLWKLEDLANQAVNRSRR</sequence>
<dbReference type="EMBL" id="CP036298">
    <property type="protein sequence ID" value="QDV22248.1"/>
    <property type="molecule type" value="Genomic_DNA"/>
</dbReference>
<name>A0A518G0W6_9BACT</name>
<dbReference type="Proteomes" id="UP000318017">
    <property type="component" value="Chromosome"/>
</dbReference>